<dbReference type="PANTHER" id="PTHR30537:SF1">
    <property type="entry name" value="HTH-TYPE TRANSCRIPTIONAL REGULATOR PGRR"/>
    <property type="match status" value="1"/>
</dbReference>
<dbReference type="InterPro" id="IPR058163">
    <property type="entry name" value="LysR-type_TF_proteobact-type"/>
</dbReference>
<evidence type="ECO:0000313" key="7">
    <source>
        <dbReference type="Proteomes" id="UP000196655"/>
    </source>
</evidence>
<name>A0A211ZR35_9PROT</name>
<evidence type="ECO:0000313" key="6">
    <source>
        <dbReference type="EMBL" id="OWJ67710.1"/>
    </source>
</evidence>
<dbReference type="FunFam" id="1.10.10.10:FF:000001">
    <property type="entry name" value="LysR family transcriptional regulator"/>
    <property type="match status" value="1"/>
</dbReference>
<protein>
    <submittedName>
        <fullName evidence="6">LysR family transcriptional regulator</fullName>
    </submittedName>
</protein>
<accession>A0A211ZR35</accession>
<dbReference type="GO" id="GO:0003700">
    <property type="term" value="F:DNA-binding transcription factor activity"/>
    <property type="evidence" value="ECO:0007669"/>
    <property type="project" value="InterPro"/>
</dbReference>
<sequence length="297" mass="31914">MADLTLSELTALGAVAAHRSFRAAAAELGLSPSSLSHMVASLERRLGVRLFNRTTRSVAVTEAGEQFLARIQPALREIAEAVETVNRFRDTPAGLLRLNSSEGGSARILPVVLEFMAAYPEMRVDLVTEGRMIDIVAAGFDAGIRLAEAVPQDMVSVPLGIDEAMIVVGAPGYLAARGVPRAPADLFAHDCIRARLPSGALLRWEFEHQGEEVRIDPPGRLTIGSPELSQQAALAGAGLAFVSGRTAAADLESGRLRQVLADWTPPFAGLCLYYPHQRLPSAGLRAFIDVFQRARKR</sequence>
<dbReference type="Gene3D" id="1.10.10.10">
    <property type="entry name" value="Winged helix-like DNA-binding domain superfamily/Winged helix DNA-binding domain"/>
    <property type="match status" value="1"/>
</dbReference>
<organism evidence="6 7">
    <name type="scientific">Inquilinus limosus</name>
    <dbReference type="NCBI Taxonomy" id="171674"/>
    <lineage>
        <taxon>Bacteria</taxon>
        <taxon>Pseudomonadati</taxon>
        <taxon>Pseudomonadota</taxon>
        <taxon>Alphaproteobacteria</taxon>
        <taxon>Rhodospirillales</taxon>
        <taxon>Rhodospirillaceae</taxon>
        <taxon>Inquilinus</taxon>
    </lineage>
</organism>
<dbReference type="EMBL" id="NHON01000011">
    <property type="protein sequence ID" value="OWJ67710.1"/>
    <property type="molecule type" value="Genomic_DNA"/>
</dbReference>
<evidence type="ECO:0000256" key="1">
    <source>
        <dbReference type="ARBA" id="ARBA00009437"/>
    </source>
</evidence>
<dbReference type="GO" id="GO:0043565">
    <property type="term" value="F:sequence-specific DNA binding"/>
    <property type="evidence" value="ECO:0007669"/>
    <property type="project" value="TreeGrafter"/>
</dbReference>
<dbReference type="InterPro" id="IPR005119">
    <property type="entry name" value="LysR_subst-bd"/>
</dbReference>
<dbReference type="SUPFAM" id="SSF46785">
    <property type="entry name" value="Winged helix' DNA-binding domain"/>
    <property type="match status" value="1"/>
</dbReference>
<comment type="similarity">
    <text evidence="1">Belongs to the LysR transcriptional regulatory family.</text>
</comment>
<dbReference type="AlphaFoldDB" id="A0A211ZR35"/>
<dbReference type="InterPro" id="IPR000847">
    <property type="entry name" value="LysR_HTH_N"/>
</dbReference>
<dbReference type="InterPro" id="IPR036388">
    <property type="entry name" value="WH-like_DNA-bd_sf"/>
</dbReference>
<evidence type="ECO:0000256" key="4">
    <source>
        <dbReference type="ARBA" id="ARBA00023163"/>
    </source>
</evidence>
<dbReference type="OrthoDB" id="9812435at2"/>
<dbReference type="PRINTS" id="PR00039">
    <property type="entry name" value="HTHLYSR"/>
</dbReference>
<reference evidence="7" key="1">
    <citation type="submission" date="2017-05" db="EMBL/GenBank/DDBJ databases">
        <authorList>
            <person name="Macchi M."/>
            <person name="Festa S."/>
            <person name="Coppotelli B.M."/>
            <person name="Morelli I.S."/>
        </authorList>
    </citation>
    <scope>NUCLEOTIDE SEQUENCE [LARGE SCALE GENOMIC DNA]</scope>
    <source>
        <strain evidence="7">I</strain>
    </source>
</reference>
<dbReference type="GO" id="GO:0006351">
    <property type="term" value="P:DNA-templated transcription"/>
    <property type="evidence" value="ECO:0007669"/>
    <property type="project" value="TreeGrafter"/>
</dbReference>
<dbReference type="SUPFAM" id="SSF53850">
    <property type="entry name" value="Periplasmic binding protein-like II"/>
    <property type="match status" value="1"/>
</dbReference>
<dbReference type="Pfam" id="PF00126">
    <property type="entry name" value="HTH_1"/>
    <property type="match status" value="1"/>
</dbReference>
<comment type="caution">
    <text evidence="6">The sequence shown here is derived from an EMBL/GenBank/DDBJ whole genome shotgun (WGS) entry which is preliminary data.</text>
</comment>
<evidence type="ECO:0000256" key="2">
    <source>
        <dbReference type="ARBA" id="ARBA00023015"/>
    </source>
</evidence>
<dbReference type="Gene3D" id="3.40.190.290">
    <property type="match status" value="1"/>
</dbReference>
<evidence type="ECO:0000259" key="5">
    <source>
        <dbReference type="PROSITE" id="PS50931"/>
    </source>
</evidence>
<keyword evidence="2" id="KW-0805">Transcription regulation</keyword>
<dbReference type="PROSITE" id="PS50931">
    <property type="entry name" value="HTH_LYSR"/>
    <property type="match status" value="1"/>
</dbReference>
<proteinExistence type="inferred from homology"/>
<feature type="domain" description="HTH lysR-type" evidence="5">
    <location>
        <begin position="4"/>
        <end position="61"/>
    </location>
</feature>
<dbReference type="Pfam" id="PF03466">
    <property type="entry name" value="LysR_substrate"/>
    <property type="match status" value="1"/>
</dbReference>
<dbReference type="Proteomes" id="UP000196655">
    <property type="component" value="Unassembled WGS sequence"/>
</dbReference>
<keyword evidence="3" id="KW-0238">DNA-binding</keyword>
<dbReference type="InterPro" id="IPR036390">
    <property type="entry name" value="WH_DNA-bd_sf"/>
</dbReference>
<keyword evidence="4" id="KW-0804">Transcription</keyword>
<evidence type="ECO:0000256" key="3">
    <source>
        <dbReference type="ARBA" id="ARBA00023125"/>
    </source>
</evidence>
<dbReference type="RefSeq" id="WP_088150566.1">
    <property type="nucleotide sequence ID" value="NZ_NHON01000011.1"/>
</dbReference>
<gene>
    <name evidence="6" type="ORF">BWR60_08485</name>
</gene>
<keyword evidence="7" id="KW-1185">Reference proteome</keyword>
<dbReference type="PANTHER" id="PTHR30537">
    <property type="entry name" value="HTH-TYPE TRANSCRIPTIONAL REGULATOR"/>
    <property type="match status" value="1"/>
</dbReference>